<comment type="caution">
    <text evidence="3">The sequence shown here is derived from an EMBL/GenBank/DDBJ whole genome shotgun (WGS) entry which is preliminary data.</text>
</comment>
<accession>A0ABV9JID9</accession>
<evidence type="ECO:0000259" key="2">
    <source>
        <dbReference type="Pfam" id="PF10135"/>
    </source>
</evidence>
<keyword evidence="1" id="KW-1005">Bacterial flagellum biogenesis</keyword>
<gene>
    <name evidence="3" type="ORF">ACFO3I_02275</name>
</gene>
<name>A0ABV9JID9_9GAMM</name>
<dbReference type="Proteomes" id="UP001595962">
    <property type="component" value="Unassembled WGS sequence"/>
</dbReference>
<evidence type="ECO:0000313" key="3">
    <source>
        <dbReference type="EMBL" id="MFC4653844.1"/>
    </source>
</evidence>
<reference evidence="4" key="1">
    <citation type="journal article" date="2019" name="Int. J. Syst. Evol. Microbiol.">
        <title>The Global Catalogue of Microorganisms (GCM) 10K type strain sequencing project: providing services to taxonomists for standard genome sequencing and annotation.</title>
        <authorList>
            <consortium name="The Broad Institute Genomics Platform"/>
            <consortium name="The Broad Institute Genome Sequencing Center for Infectious Disease"/>
            <person name="Wu L."/>
            <person name="Ma J."/>
        </authorList>
    </citation>
    <scope>NUCLEOTIDE SEQUENCE [LARGE SCALE GENOMIC DNA]</scope>
    <source>
        <strain evidence="4">DT28</strain>
    </source>
</reference>
<keyword evidence="4" id="KW-1185">Reference proteome</keyword>
<evidence type="ECO:0000313" key="4">
    <source>
        <dbReference type="Proteomes" id="UP001595962"/>
    </source>
</evidence>
<dbReference type="RefSeq" id="WP_377331418.1">
    <property type="nucleotide sequence ID" value="NZ_JBHSGB010000002.1"/>
</dbReference>
<evidence type="ECO:0000256" key="1">
    <source>
        <dbReference type="ARBA" id="ARBA00022795"/>
    </source>
</evidence>
<dbReference type="InterPro" id="IPR019301">
    <property type="entry name" value="Flagellar_prot_FlgJ_N"/>
</dbReference>
<feature type="domain" description="Flagellar protein FlgJ N-terminal" evidence="2">
    <location>
        <begin position="49"/>
        <end position="100"/>
    </location>
</feature>
<dbReference type="EMBL" id="JBHSGB010000002">
    <property type="protein sequence ID" value="MFC4653844.1"/>
    <property type="molecule type" value="Genomic_DNA"/>
</dbReference>
<sequence>MDKVQLHRAQGLAFDPQIQRIQPAKLSETEALQQSAEQFEALFLQLVLKNMRAANEAVSGEDGMFSSSSSQLFRDMHDTQLAQTMAGRSQLGLAEQIVRQLEPMVSQQTENKLKSEAEPVADDLYQQFSVPALQQPLLTPKRQGDS</sequence>
<organism evidence="3 4">
    <name type="scientific">Rheinheimera marina</name>
    <dbReference type="NCBI Taxonomy" id="1774958"/>
    <lineage>
        <taxon>Bacteria</taxon>
        <taxon>Pseudomonadati</taxon>
        <taxon>Pseudomonadota</taxon>
        <taxon>Gammaproteobacteria</taxon>
        <taxon>Chromatiales</taxon>
        <taxon>Chromatiaceae</taxon>
        <taxon>Rheinheimera</taxon>
    </lineage>
</organism>
<dbReference type="Pfam" id="PF10135">
    <property type="entry name" value="Rod-binding"/>
    <property type="match status" value="1"/>
</dbReference>
<proteinExistence type="predicted"/>
<protein>
    <submittedName>
        <fullName evidence="3">Rod-binding protein</fullName>
    </submittedName>
</protein>